<keyword evidence="3" id="KW-0813">Transport</keyword>
<gene>
    <name evidence="12" type="ORF">P8935_23610</name>
</gene>
<dbReference type="RefSeq" id="WP_348262764.1">
    <property type="nucleotide sequence ID" value="NZ_CP121196.1"/>
</dbReference>
<sequence length="239" mass="25869">MFEDSTFESTGRIKTRSRRWMLAALLLNGSILIALVLVPLIYPDALPSHFIPTLLVAPTPPPPETPTQPVRVRAAAPHDFSELDNGRITAPPRIPPSIKYSDGPEPPFASNIGAEISSGTPGGDGINPFGARPPVTVVHAPSPSSIRLPSKLVEGNLIFKTIPQYPVIAKATGQQGTVVLQAMISKFGTIENLQVVSGPPMLRQAAMDAVKIWRYKPYLLNQQPVEVETTVSVIFKLER</sequence>
<dbReference type="EMBL" id="CP121196">
    <property type="protein sequence ID" value="XBH17540.1"/>
    <property type="molecule type" value="Genomic_DNA"/>
</dbReference>
<dbReference type="InterPro" id="IPR037682">
    <property type="entry name" value="TonB_C"/>
</dbReference>
<keyword evidence="9 10" id="KW-0472">Membrane</keyword>
<comment type="similarity">
    <text evidence="2">Belongs to the TonB family.</text>
</comment>
<dbReference type="PRINTS" id="PR01374">
    <property type="entry name" value="TONBPROTEIN"/>
</dbReference>
<dbReference type="Gene3D" id="3.30.1150.10">
    <property type="match status" value="1"/>
</dbReference>
<reference evidence="12" key="1">
    <citation type="submission" date="2023-03" db="EMBL/GenBank/DDBJ databases">
        <title>Edaphobacter sp.</title>
        <authorList>
            <person name="Huber K.J."/>
            <person name="Papendorf J."/>
            <person name="Pilke C."/>
            <person name="Bunk B."/>
            <person name="Sproeer C."/>
            <person name="Pester M."/>
        </authorList>
    </citation>
    <scope>NUCLEOTIDE SEQUENCE</scope>
    <source>
        <strain evidence="12">DSM 110680</strain>
    </source>
</reference>
<evidence type="ECO:0000256" key="8">
    <source>
        <dbReference type="ARBA" id="ARBA00022989"/>
    </source>
</evidence>
<dbReference type="InterPro" id="IPR003538">
    <property type="entry name" value="TonB"/>
</dbReference>
<keyword evidence="4" id="KW-1003">Cell membrane</keyword>
<evidence type="ECO:0000259" key="11">
    <source>
        <dbReference type="PROSITE" id="PS52015"/>
    </source>
</evidence>
<dbReference type="GO" id="GO:0015891">
    <property type="term" value="P:siderophore transport"/>
    <property type="evidence" value="ECO:0007669"/>
    <property type="project" value="InterPro"/>
</dbReference>
<keyword evidence="5" id="KW-0997">Cell inner membrane</keyword>
<dbReference type="PROSITE" id="PS52015">
    <property type="entry name" value="TONB_CTD"/>
    <property type="match status" value="1"/>
</dbReference>
<keyword evidence="8 10" id="KW-1133">Transmembrane helix</keyword>
<dbReference type="InterPro" id="IPR051045">
    <property type="entry name" value="TonB-dependent_transducer"/>
</dbReference>
<dbReference type="GO" id="GO:0031992">
    <property type="term" value="F:energy transducer activity"/>
    <property type="evidence" value="ECO:0007669"/>
    <property type="project" value="InterPro"/>
</dbReference>
<feature type="domain" description="TonB C-terminal" evidence="11">
    <location>
        <begin position="150"/>
        <end position="239"/>
    </location>
</feature>
<evidence type="ECO:0000313" key="12">
    <source>
        <dbReference type="EMBL" id="XBH17540.1"/>
    </source>
</evidence>
<dbReference type="Pfam" id="PF03544">
    <property type="entry name" value="TonB_C"/>
    <property type="match status" value="1"/>
</dbReference>
<evidence type="ECO:0000256" key="9">
    <source>
        <dbReference type="ARBA" id="ARBA00023136"/>
    </source>
</evidence>
<dbReference type="SUPFAM" id="SSF74653">
    <property type="entry name" value="TolA/TonB C-terminal domain"/>
    <property type="match status" value="1"/>
</dbReference>
<evidence type="ECO:0000256" key="7">
    <source>
        <dbReference type="ARBA" id="ARBA00022927"/>
    </source>
</evidence>
<proteinExistence type="inferred from homology"/>
<dbReference type="GO" id="GO:0015031">
    <property type="term" value="P:protein transport"/>
    <property type="evidence" value="ECO:0007669"/>
    <property type="project" value="UniProtKB-KW"/>
</dbReference>
<dbReference type="GO" id="GO:0005886">
    <property type="term" value="C:plasma membrane"/>
    <property type="evidence" value="ECO:0007669"/>
    <property type="project" value="UniProtKB-SubCell"/>
</dbReference>
<comment type="subcellular location">
    <subcellularLocation>
        <location evidence="1">Cell inner membrane</location>
        <topology evidence="1">Single-pass membrane protein</topology>
        <orientation evidence="1">Periplasmic side</orientation>
    </subcellularLocation>
</comment>
<accession>A0AAU7DKD1</accession>
<dbReference type="GO" id="GO:0055085">
    <property type="term" value="P:transmembrane transport"/>
    <property type="evidence" value="ECO:0007669"/>
    <property type="project" value="InterPro"/>
</dbReference>
<evidence type="ECO:0000256" key="5">
    <source>
        <dbReference type="ARBA" id="ARBA00022519"/>
    </source>
</evidence>
<evidence type="ECO:0000256" key="2">
    <source>
        <dbReference type="ARBA" id="ARBA00006555"/>
    </source>
</evidence>
<dbReference type="GO" id="GO:0030288">
    <property type="term" value="C:outer membrane-bounded periplasmic space"/>
    <property type="evidence" value="ECO:0007669"/>
    <property type="project" value="InterPro"/>
</dbReference>
<protein>
    <submittedName>
        <fullName evidence="12">Energy transducer TonB</fullName>
    </submittedName>
</protein>
<evidence type="ECO:0000256" key="6">
    <source>
        <dbReference type="ARBA" id="ARBA00022692"/>
    </source>
</evidence>
<dbReference type="NCBIfam" id="TIGR01352">
    <property type="entry name" value="tonB_Cterm"/>
    <property type="match status" value="1"/>
</dbReference>
<dbReference type="InterPro" id="IPR006260">
    <property type="entry name" value="TonB/TolA_C"/>
</dbReference>
<evidence type="ECO:0000256" key="4">
    <source>
        <dbReference type="ARBA" id="ARBA00022475"/>
    </source>
</evidence>
<organism evidence="12">
    <name type="scientific">Telmatobacter sp. DSM 110680</name>
    <dbReference type="NCBI Taxonomy" id="3036704"/>
    <lineage>
        <taxon>Bacteria</taxon>
        <taxon>Pseudomonadati</taxon>
        <taxon>Acidobacteriota</taxon>
        <taxon>Terriglobia</taxon>
        <taxon>Terriglobales</taxon>
        <taxon>Acidobacteriaceae</taxon>
        <taxon>Telmatobacter</taxon>
    </lineage>
</organism>
<evidence type="ECO:0000256" key="1">
    <source>
        <dbReference type="ARBA" id="ARBA00004383"/>
    </source>
</evidence>
<keyword evidence="6 10" id="KW-0812">Transmembrane</keyword>
<dbReference type="PANTHER" id="PTHR33446">
    <property type="entry name" value="PROTEIN TONB-RELATED"/>
    <property type="match status" value="1"/>
</dbReference>
<feature type="transmembrane region" description="Helical" evidence="10">
    <location>
        <begin position="20"/>
        <end position="42"/>
    </location>
</feature>
<keyword evidence="7" id="KW-0653">Protein transport</keyword>
<name>A0AAU7DKD1_9BACT</name>
<evidence type="ECO:0000256" key="3">
    <source>
        <dbReference type="ARBA" id="ARBA00022448"/>
    </source>
</evidence>
<dbReference type="AlphaFoldDB" id="A0AAU7DKD1"/>
<evidence type="ECO:0000256" key="10">
    <source>
        <dbReference type="SAM" id="Phobius"/>
    </source>
</evidence>